<dbReference type="Gene3D" id="3.20.20.450">
    <property type="entry name" value="EAL domain"/>
    <property type="match status" value="1"/>
</dbReference>
<feature type="domain" description="EAL" evidence="1">
    <location>
        <begin position="90"/>
        <end position="232"/>
    </location>
</feature>
<gene>
    <name evidence="2" type="ORF">A6E04_02900</name>
</gene>
<dbReference type="Pfam" id="PF00563">
    <property type="entry name" value="EAL"/>
    <property type="match status" value="1"/>
</dbReference>
<accession>A0A1B9P318</accession>
<organism evidence="2 3">
    <name type="scientific">Aliivibrio logei</name>
    <name type="common">Vibrio logei</name>
    <dbReference type="NCBI Taxonomy" id="688"/>
    <lineage>
        <taxon>Bacteria</taxon>
        <taxon>Pseudomonadati</taxon>
        <taxon>Pseudomonadota</taxon>
        <taxon>Gammaproteobacteria</taxon>
        <taxon>Vibrionales</taxon>
        <taxon>Vibrionaceae</taxon>
        <taxon>Aliivibrio</taxon>
    </lineage>
</organism>
<name>A0A1B9P318_ALILO</name>
<dbReference type="InterPro" id="IPR001633">
    <property type="entry name" value="EAL_dom"/>
</dbReference>
<protein>
    <recommendedName>
        <fullName evidence="1">EAL domain-containing protein</fullName>
    </recommendedName>
</protein>
<evidence type="ECO:0000313" key="2">
    <source>
        <dbReference type="EMBL" id="OCH22868.1"/>
    </source>
</evidence>
<dbReference type="InterPro" id="IPR035919">
    <property type="entry name" value="EAL_sf"/>
</dbReference>
<proteinExistence type="predicted"/>
<evidence type="ECO:0000259" key="1">
    <source>
        <dbReference type="Pfam" id="PF00563"/>
    </source>
</evidence>
<sequence length="241" mass="27899">MAVSNDFLLGEKTNVSFDVYAQGIHSRSGLYNGNDSNSVDGIELVFRPKNMNTDLFYNTISDVEHISTSRGNFNWIYDNVSFIKEKYMDITFISINIEVSSIYFLKNELIVLSNKLNESNIKLIVEITKRERFFYKSTLKSIYELHDEGVIFAIDDVSMNEMLTPVFNLSVFMFIKIKMHAYCSIINKHSFIDKMIKNNKKLIIEHVESNEQFMKLALDPIPFFQGYFLCSPKIIGSIINN</sequence>
<dbReference type="EMBL" id="MAJU01000004">
    <property type="protein sequence ID" value="OCH22868.1"/>
    <property type="molecule type" value="Genomic_DNA"/>
</dbReference>
<comment type="caution">
    <text evidence="2">The sequence shown here is derived from an EMBL/GenBank/DDBJ whole genome shotgun (WGS) entry which is preliminary data.</text>
</comment>
<reference evidence="2 3" key="1">
    <citation type="submission" date="2016-06" db="EMBL/GenBank/DDBJ databases">
        <authorList>
            <person name="Kjaerup R.B."/>
            <person name="Dalgaard T.S."/>
            <person name="Juul-Madsen H.R."/>
        </authorList>
    </citation>
    <scope>NUCLEOTIDE SEQUENCE [LARGE SCALE GENOMIC DNA]</scope>
    <source>
        <strain evidence="2 3">1S159</strain>
    </source>
</reference>
<evidence type="ECO:0000313" key="3">
    <source>
        <dbReference type="Proteomes" id="UP000093523"/>
    </source>
</evidence>
<dbReference type="SUPFAM" id="SSF141868">
    <property type="entry name" value="EAL domain-like"/>
    <property type="match status" value="1"/>
</dbReference>
<dbReference type="AlphaFoldDB" id="A0A1B9P318"/>
<dbReference type="RefSeq" id="WP_017021454.1">
    <property type="nucleotide sequence ID" value="NZ_CAWMPN010000004.1"/>
</dbReference>
<dbReference type="Proteomes" id="UP000093523">
    <property type="component" value="Unassembled WGS sequence"/>
</dbReference>